<dbReference type="EMBL" id="AP010968">
    <property type="protein sequence ID" value="BAJ31620.1"/>
    <property type="molecule type" value="Genomic_DNA"/>
</dbReference>
<keyword evidence="3" id="KW-1185">Reference proteome</keyword>
<evidence type="ECO:0000313" key="2">
    <source>
        <dbReference type="EMBL" id="BAJ31620.1"/>
    </source>
</evidence>
<dbReference type="STRING" id="452652.KSE_58500"/>
<dbReference type="Proteomes" id="UP000007076">
    <property type="component" value="Chromosome"/>
</dbReference>
<dbReference type="RefSeq" id="WP_014138917.1">
    <property type="nucleotide sequence ID" value="NC_016109.1"/>
</dbReference>
<keyword evidence="1" id="KW-0812">Transmembrane</keyword>
<keyword evidence="1" id="KW-0472">Membrane</keyword>
<reference evidence="2 3" key="1">
    <citation type="journal article" date="2010" name="DNA Res.">
        <title>Genome sequence of Kitasatospora setae NBRC 14216T: an evolutionary snapshot of the family Streptomycetaceae.</title>
        <authorList>
            <person name="Ichikawa N."/>
            <person name="Oguchi A."/>
            <person name="Ikeda H."/>
            <person name="Ishikawa J."/>
            <person name="Kitani S."/>
            <person name="Watanabe Y."/>
            <person name="Nakamura S."/>
            <person name="Katano Y."/>
            <person name="Kishi E."/>
            <person name="Sasagawa M."/>
            <person name="Ankai A."/>
            <person name="Fukui S."/>
            <person name="Hashimoto Y."/>
            <person name="Kamata S."/>
            <person name="Otoguro M."/>
            <person name="Tanikawa S."/>
            <person name="Nihira T."/>
            <person name="Horinouchi S."/>
            <person name="Ohnishi Y."/>
            <person name="Hayakawa M."/>
            <person name="Kuzuyama T."/>
            <person name="Arisawa A."/>
            <person name="Nomoto F."/>
            <person name="Miura H."/>
            <person name="Takahashi Y."/>
            <person name="Fujita N."/>
        </authorList>
    </citation>
    <scope>NUCLEOTIDE SEQUENCE [LARGE SCALE GENOMIC DNA]</scope>
    <source>
        <strain evidence="3">ATCC 33774 / DSM 43861 / JCM 3304 / KCC A-0304 / NBRC 14216 / KM-6054</strain>
    </source>
</reference>
<gene>
    <name evidence="2" type="ordered locus">KSE_58500</name>
</gene>
<feature type="transmembrane region" description="Helical" evidence="1">
    <location>
        <begin position="92"/>
        <end position="116"/>
    </location>
</feature>
<dbReference type="AlphaFoldDB" id="E4N3Y9"/>
<sequence length="133" mass="12829">MTTDTTDTTADGTRAGRRLAVAAVLVLLGWAGAKYGHDAYLDAVPRRLGHCLDAAPVPAAAWAALVAGPLLAAAAGAGAVPLLRPAARPGRAALVAAALLAVLAGLVLLAAGWGLADALGGPGGGARHTCGGL</sequence>
<dbReference type="KEGG" id="ksk:KSE_58500"/>
<proteinExistence type="predicted"/>
<accession>E4N3Y9</accession>
<dbReference type="HOGENOM" id="CLU_1903903_0_0_11"/>
<protein>
    <submittedName>
        <fullName evidence="2">Uncharacterized protein</fullName>
    </submittedName>
</protein>
<feature type="transmembrane region" description="Helical" evidence="1">
    <location>
        <begin position="19"/>
        <end position="37"/>
    </location>
</feature>
<evidence type="ECO:0000313" key="3">
    <source>
        <dbReference type="Proteomes" id="UP000007076"/>
    </source>
</evidence>
<organism evidence="2 3">
    <name type="scientific">Kitasatospora setae (strain ATCC 33774 / DSM 43861 / JCM 3304 / KCC A-0304 / NBRC 14216 / KM-6054)</name>
    <name type="common">Streptomyces setae</name>
    <dbReference type="NCBI Taxonomy" id="452652"/>
    <lineage>
        <taxon>Bacteria</taxon>
        <taxon>Bacillati</taxon>
        <taxon>Actinomycetota</taxon>
        <taxon>Actinomycetes</taxon>
        <taxon>Kitasatosporales</taxon>
        <taxon>Streptomycetaceae</taxon>
        <taxon>Kitasatospora</taxon>
    </lineage>
</organism>
<evidence type="ECO:0000256" key="1">
    <source>
        <dbReference type="SAM" id="Phobius"/>
    </source>
</evidence>
<dbReference type="PATRIC" id="fig|452652.3.peg.5857"/>
<feature type="transmembrane region" description="Helical" evidence="1">
    <location>
        <begin position="57"/>
        <end position="80"/>
    </location>
</feature>
<name>E4N3Y9_KITSK</name>
<keyword evidence="1" id="KW-1133">Transmembrane helix</keyword>